<gene>
    <name evidence="1" type="ORF">Enr13x_21600</name>
</gene>
<evidence type="ECO:0000313" key="2">
    <source>
        <dbReference type="Proteomes" id="UP000319004"/>
    </source>
</evidence>
<sequence>MGLSVMLICSGCVLTPERILPKPGAFTNPTHGKICYPKHFHGYELTSWNSLDSFGPVMMARCHTCNCLSCNCLPTGCVAAYPTTTDQSVEDVSTTDMPLRQSGDSMITIAVENASELPGPAHETNNEFRAALKHYSE</sequence>
<proteinExistence type="predicted"/>
<dbReference type="KEGG" id="snep:Enr13x_21600"/>
<protein>
    <submittedName>
        <fullName evidence="1">Uncharacterized protein</fullName>
    </submittedName>
</protein>
<accession>A0A518HN77</accession>
<organism evidence="1 2">
    <name type="scientific">Stieleria neptunia</name>
    <dbReference type="NCBI Taxonomy" id="2527979"/>
    <lineage>
        <taxon>Bacteria</taxon>
        <taxon>Pseudomonadati</taxon>
        <taxon>Planctomycetota</taxon>
        <taxon>Planctomycetia</taxon>
        <taxon>Pirellulales</taxon>
        <taxon>Pirellulaceae</taxon>
        <taxon>Stieleria</taxon>
    </lineage>
</organism>
<reference evidence="1 2" key="1">
    <citation type="submission" date="2019-03" db="EMBL/GenBank/DDBJ databases">
        <title>Deep-cultivation of Planctomycetes and their phenomic and genomic characterization uncovers novel biology.</title>
        <authorList>
            <person name="Wiegand S."/>
            <person name="Jogler M."/>
            <person name="Boedeker C."/>
            <person name="Pinto D."/>
            <person name="Vollmers J."/>
            <person name="Rivas-Marin E."/>
            <person name="Kohn T."/>
            <person name="Peeters S.H."/>
            <person name="Heuer A."/>
            <person name="Rast P."/>
            <person name="Oberbeckmann S."/>
            <person name="Bunk B."/>
            <person name="Jeske O."/>
            <person name="Meyerdierks A."/>
            <person name="Storesund J.E."/>
            <person name="Kallscheuer N."/>
            <person name="Luecker S."/>
            <person name="Lage O.M."/>
            <person name="Pohl T."/>
            <person name="Merkel B.J."/>
            <person name="Hornburger P."/>
            <person name="Mueller R.-W."/>
            <person name="Bruemmer F."/>
            <person name="Labrenz M."/>
            <person name="Spormann A.M."/>
            <person name="Op den Camp H."/>
            <person name="Overmann J."/>
            <person name="Amann R."/>
            <person name="Jetten M.S.M."/>
            <person name="Mascher T."/>
            <person name="Medema M.H."/>
            <person name="Devos D.P."/>
            <person name="Kaster A.-K."/>
            <person name="Ovreas L."/>
            <person name="Rohde M."/>
            <person name="Galperin M.Y."/>
            <person name="Jogler C."/>
        </authorList>
    </citation>
    <scope>NUCLEOTIDE SEQUENCE [LARGE SCALE GENOMIC DNA]</scope>
    <source>
        <strain evidence="1 2">Enr13</strain>
    </source>
</reference>
<dbReference type="EMBL" id="CP037423">
    <property type="protein sequence ID" value="QDV42315.1"/>
    <property type="molecule type" value="Genomic_DNA"/>
</dbReference>
<dbReference type="AlphaFoldDB" id="A0A518HN77"/>
<evidence type="ECO:0000313" key="1">
    <source>
        <dbReference type="EMBL" id="QDV42315.1"/>
    </source>
</evidence>
<keyword evidence="2" id="KW-1185">Reference proteome</keyword>
<name>A0A518HN77_9BACT</name>
<dbReference type="Proteomes" id="UP000319004">
    <property type="component" value="Chromosome"/>
</dbReference>